<feature type="signal peptide" evidence="1">
    <location>
        <begin position="1"/>
        <end position="26"/>
    </location>
</feature>
<name>A0AAE2CTF8_9LAMI</name>
<evidence type="ECO:0000313" key="3">
    <source>
        <dbReference type="Proteomes" id="UP001293254"/>
    </source>
</evidence>
<protein>
    <submittedName>
        <fullName evidence="2">Uncharacterized protein</fullName>
    </submittedName>
</protein>
<accession>A0AAE2CTF8</accession>
<reference evidence="2" key="2">
    <citation type="journal article" date="2024" name="Plant">
        <title>Genomic evolution and insights into agronomic trait innovations of Sesamum species.</title>
        <authorList>
            <person name="Miao H."/>
            <person name="Wang L."/>
            <person name="Qu L."/>
            <person name="Liu H."/>
            <person name="Sun Y."/>
            <person name="Le M."/>
            <person name="Wang Q."/>
            <person name="Wei S."/>
            <person name="Zheng Y."/>
            <person name="Lin W."/>
            <person name="Duan Y."/>
            <person name="Cao H."/>
            <person name="Xiong S."/>
            <person name="Wang X."/>
            <person name="Wei L."/>
            <person name="Li C."/>
            <person name="Ma Q."/>
            <person name="Ju M."/>
            <person name="Zhao R."/>
            <person name="Li G."/>
            <person name="Mu C."/>
            <person name="Tian Q."/>
            <person name="Mei H."/>
            <person name="Zhang T."/>
            <person name="Gao T."/>
            <person name="Zhang H."/>
        </authorList>
    </citation>
    <scope>NUCLEOTIDE SEQUENCE</scope>
    <source>
        <strain evidence="2">3651</strain>
    </source>
</reference>
<dbReference type="EMBL" id="JACGWO010000003">
    <property type="protein sequence ID" value="KAK4433519.1"/>
    <property type="molecule type" value="Genomic_DNA"/>
</dbReference>
<organism evidence="2 3">
    <name type="scientific">Sesamum alatum</name>
    <dbReference type="NCBI Taxonomy" id="300844"/>
    <lineage>
        <taxon>Eukaryota</taxon>
        <taxon>Viridiplantae</taxon>
        <taxon>Streptophyta</taxon>
        <taxon>Embryophyta</taxon>
        <taxon>Tracheophyta</taxon>
        <taxon>Spermatophyta</taxon>
        <taxon>Magnoliopsida</taxon>
        <taxon>eudicotyledons</taxon>
        <taxon>Gunneridae</taxon>
        <taxon>Pentapetalae</taxon>
        <taxon>asterids</taxon>
        <taxon>lamiids</taxon>
        <taxon>Lamiales</taxon>
        <taxon>Pedaliaceae</taxon>
        <taxon>Sesamum</taxon>
    </lineage>
</organism>
<feature type="chain" id="PRO_5042124608" evidence="1">
    <location>
        <begin position="27"/>
        <end position="104"/>
    </location>
</feature>
<evidence type="ECO:0000313" key="2">
    <source>
        <dbReference type="EMBL" id="KAK4433519.1"/>
    </source>
</evidence>
<proteinExistence type="predicted"/>
<keyword evidence="1" id="KW-0732">Signal</keyword>
<keyword evidence="3" id="KW-1185">Reference proteome</keyword>
<gene>
    <name evidence="2" type="ORF">Salat_1114200</name>
</gene>
<sequence>MANTKTVHTFSTLLFLTLLILDLASARSVPIKLSPKEKNQRNLTEKSFEITPCNEMEKEREVDKAFTIKNRKLGIAYGPSLMSMLPKGRIPASGPSRRINGANN</sequence>
<dbReference type="AlphaFoldDB" id="A0AAE2CTF8"/>
<comment type="caution">
    <text evidence="2">The sequence shown here is derived from an EMBL/GenBank/DDBJ whole genome shotgun (WGS) entry which is preliminary data.</text>
</comment>
<evidence type="ECO:0000256" key="1">
    <source>
        <dbReference type="SAM" id="SignalP"/>
    </source>
</evidence>
<reference evidence="2" key="1">
    <citation type="submission" date="2020-06" db="EMBL/GenBank/DDBJ databases">
        <authorList>
            <person name="Li T."/>
            <person name="Hu X."/>
            <person name="Zhang T."/>
            <person name="Song X."/>
            <person name="Zhang H."/>
            <person name="Dai N."/>
            <person name="Sheng W."/>
            <person name="Hou X."/>
            <person name="Wei L."/>
        </authorList>
    </citation>
    <scope>NUCLEOTIDE SEQUENCE</scope>
    <source>
        <strain evidence="2">3651</strain>
        <tissue evidence="2">Leaf</tissue>
    </source>
</reference>
<dbReference type="Proteomes" id="UP001293254">
    <property type="component" value="Unassembled WGS sequence"/>
</dbReference>